<dbReference type="Proteomes" id="UP001202248">
    <property type="component" value="Unassembled WGS sequence"/>
</dbReference>
<keyword evidence="2" id="KW-1185">Reference proteome</keyword>
<gene>
    <name evidence="1" type="ORF">MKP09_23265</name>
</gene>
<accession>A0ABS9SQF2</accession>
<dbReference type="EMBL" id="JAKWBL010000004">
    <property type="protein sequence ID" value="MCH5600623.1"/>
    <property type="molecule type" value="Genomic_DNA"/>
</dbReference>
<evidence type="ECO:0000313" key="2">
    <source>
        <dbReference type="Proteomes" id="UP001202248"/>
    </source>
</evidence>
<evidence type="ECO:0000313" key="1">
    <source>
        <dbReference type="EMBL" id="MCH5600623.1"/>
    </source>
</evidence>
<protein>
    <submittedName>
        <fullName evidence="1">Uncharacterized protein</fullName>
    </submittedName>
</protein>
<sequence length="84" mass="10049">MNAVTPQIAMNYPEYAAINKRYKIAELIDQLDEHSIAIAINKLLDDESYFQQLQQNCLRARQELNWENERLKLIEFYKKLFITI</sequence>
<organism evidence="1 2">
    <name type="scientific">Niabella ginsengisoli</name>
    <dbReference type="NCBI Taxonomy" id="522298"/>
    <lineage>
        <taxon>Bacteria</taxon>
        <taxon>Pseudomonadati</taxon>
        <taxon>Bacteroidota</taxon>
        <taxon>Chitinophagia</taxon>
        <taxon>Chitinophagales</taxon>
        <taxon>Chitinophagaceae</taxon>
        <taxon>Niabella</taxon>
    </lineage>
</organism>
<proteinExistence type="predicted"/>
<dbReference type="Gene3D" id="3.40.50.2000">
    <property type="entry name" value="Glycogen Phosphorylase B"/>
    <property type="match status" value="1"/>
</dbReference>
<name>A0ABS9SQF2_9BACT</name>
<reference evidence="1 2" key="1">
    <citation type="submission" date="2022-02" db="EMBL/GenBank/DDBJ databases">
        <authorList>
            <person name="Min J."/>
        </authorList>
    </citation>
    <scope>NUCLEOTIDE SEQUENCE [LARGE SCALE GENOMIC DNA]</scope>
    <source>
        <strain evidence="1 2">GR10-1</strain>
    </source>
</reference>
<comment type="caution">
    <text evidence="1">The sequence shown here is derived from an EMBL/GenBank/DDBJ whole genome shotgun (WGS) entry which is preliminary data.</text>
</comment>
<dbReference type="RefSeq" id="WP_240832943.1">
    <property type="nucleotide sequence ID" value="NZ_JAKWBL010000004.1"/>
</dbReference>
<dbReference type="SUPFAM" id="SSF53756">
    <property type="entry name" value="UDP-Glycosyltransferase/glycogen phosphorylase"/>
    <property type="match status" value="1"/>
</dbReference>